<name>A0A248LGX1_9NEIS</name>
<gene>
    <name evidence="1" type="ORF">LHGZ1_0914</name>
</gene>
<evidence type="ECO:0000313" key="1">
    <source>
        <dbReference type="EMBL" id="ASJ23745.1"/>
    </source>
</evidence>
<dbReference type="EMBL" id="CP022115">
    <property type="protein sequence ID" value="ASJ23745.1"/>
    <property type="molecule type" value="Genomic_DNA"/>
</dbReference>
<organism evidence="1 2">
    <name type="scientific">Laribacter hongkongensis</name>
    <dbReference type="NCBI Taxonomy" id="168471"/>
    <lineage>
        <taxon>Bacteria</taxon>
        <taxon>Pseudomonadati</taxon>
        <taxon>Pseudomonadota</taxon>
        <taxon>Betaproteobacteria</taxon>
        <taxon>Neisseriales</taxon>
        <taxon>Aquaspirillaceae</taxon>
        <taxon>Laribacter</taxon>
    </lineage>
</organism>
<dbReference type="Proteomes" id="UP000197424">
    <property type="component" value="Chromosome"/>
</dbReference>
<evidence type="ECO:0000313" key="2">
    <source>
        <dbReference type="Proteomes" id="UP000197424"/>
    </source>
</evidence>
<sequence length="31" mass="3626">MDSYATKRRYLVQESAFSQPEAYIQIYQAPA</sequence>
<accession>A0A248LGX1</accession>
<proteinExistence type="predicted"/>
<protein>
    <submittedName>
        <fullName evidence="1">Uncharacterized protein</fullName>
    </submittedName>
</protein>
<reference evidence="2" key="1">
    <citation type="submission" date="2017-06" db="EMBL/GenBank/DDBJ databases">
        <title>Whole genome sequence of Laribacter hongkongensis LHGZ1.</title>
        <authorList>
            <person name="Chen D."/>
            <person name="Wu H."/>
            <person name="Chen J."/>
        </authorList>
    </citation>
    <scope>NUCLEOTIDE SEQUENCE [LARGE SCALE GENOMIC DNA]</scope>
    <source>
        <strain evidence="2">LHGZ1</strain>
    </source>
</reference>
<dbReference type="AlphaFoldDB" id="A0A248LGX1"/>